<accession>A0ACC1J702</accession>
<proteinExistence type="predicted"/>
<gene>
    <name evidence="1" type="ORF">FBU59_003989</name>
</gene>
<reference evidence="1" key="1">
    <citation type="submission" date="2022-07" db="EMBL/GenBank/DDBJ databases">
        <title>Phylogenomic reconstructions and comparative analyses of Kickxellomycotina fungi.</title>
        <authorList>
            <person name="Reynolds N.K."/>
            <person name="Stajich J.E."/>
            <person name="Barry K."/>
            <person name="Grigoriev I.V."/>
            <person name="Crous P."/>
            <person name="Smith M.E."/>
        </authorList>
    </citation>
    <scope>NUCLEOTIDE SEQUENCE</scope>
    <source>
        <strain evidence="1">NRRL 5244</strain>
    </source>
</reference>
<feature type="non-terminal residue" evidence="1">
    <location>
        <position position="325"/>
    </location>
</feature>
<evidence type="ECO:0000313" key="1">
    <source>
        <dbReference type="EMBL" id="KAJ1939842.1"/>
    </source>
</evidence>
<keyword evidence="2" id="KW-1185">Reference proteome</keyword>
<name>A0ACC1J702_9FUNG</name>
<evidence type="ECO:0000313" key="2">
    <source>
        <dbReference type="Proteomes" id="UP001150603"/>
    </source>
</evidence>
<comment type="caution">
    <text evidence="1">The sequence shown here is derived from an EMBL/GenBank/DDBJ whole genome shotgun (WGS) entry which is preliminary data.</text>
</comment>
<sequence>MATIPTSFKFNIIVDKAHIHTELGPAEIVVGLDTKPNEPVVVALVLSSEDTQRIAYHAILEDAESDKLVRITFRINGTDLELPTPKNFIDEVFTNGTPSHQDIVSTYTITNLALPPDAQIDGSEIDFQETRDVISPAPRAGHVEGSFSTSSSYIELPSAGLREKSSGDAPIAGDEPVLVETAYEDESPAGESEYDVISGAASDKRVDSPLQQDQEAASAKDGPAQNDTAPATSAAKEAVPAVCGPEDSAELTTEKASVVVEKSAAAEEPTAQEPSQVEPATVVNETTTDDKRLNEDASQTADSAPAVEESTVIESAVVAEITAEV</sequence>
<protein>
    <submittedName>
        <fullName evidence="1">Uncharacterized protein</fullName>
    </submittedName>
</protein>
<dbReference type="EMBL" id="JANBPW010002718">
    <property type="protein sequence ID" value="KAJ1939842.1"/>
    <property type="molecule type" value="Genomic_DNA"/>
</dbReference>
<organism evidence="1 2">
    <name type="scientific">Linderina macrospora</name>
    <dbReference type="NCBI Taxonomy" id="4868"/>
    <lineage>
        <taxon>Eukaryota</taxon>
        <taxon>Fungi</taxon>
        <taxon>Fungi incertae sedis</taxon>
        <taxon>Zoopagomycota</taxon>
        <taxon>Kickxellomycotina</taxon>
        <taxon>Kickxellomycetes</taxon>
        <taxon>Kickxellales</taxon>
        <taxon>Kickxellaceae</taxon>
        <taxon>Linderina</taxon>
    </lineage>
</organism>
<dbReference type="Proteomes" id="UP001150603">
    <property type="component" value="Unassembled WGS sequence"/>
</dbReference>